<evidence type="ECO:0000256" key="4">
    <source>
        <dbReference type="ARBA" id="ARBA00023136"/>
    </source>
</evidence>
<dbReference type="GO" id="GO:0071944">
    <property type="term" value="C:cell periphery"/>
    <property type="evidence" value="ECO:0007669"/>
    <property type="project" value="UniProtKB-ARBA"/>
</dbReference>
<feature type="chain" id="PRO_5042092496" description="Galactose oxidase" evidence="6">
    <location>
        <begin position="19"/>
        <end position="1092"/>
    </location>
</feature>
<dbReference type="PANTHER" id="PTHR15549">
    <property type="entry name" value="PAIRED IMMUNOGLOBULIN-LIKE TYPE 2 RECEPTOR"/>
    <property type="match status" value="1"/>
</dbReference>
<feature type="compositionally biased region" description="Gly residues" evidence="5">
    <location>
        <begin position="586"/>
        <end position="596"/>
    </location>
</feature>
<dbReference type="AlphaFoldDB" id="A0AAD9MDK4"/>
<feature type="compositionally biased region" description="Low complexity" evidence="5">
    <location>
        <begin position="430"/>
        <end position="453"/>
    </location>
</feature>
<evidence type="ECO:0000256" key="1">
    <source>
        <dbReference type="ARBA" id="ARBA00004167"/>
    </source>
</evidence>
<name>A0AAD9MDK4_9PEZI</name>
<keyword evidence="2" id="KW-0812">Transmembrane</keyword>
<evidence type="ECO:0000256" key="6">
    <source>
        <dbReference type="SAM" id="SignalP"/>
    </source>
</evidence>
<feature type="compositionally biased region" description="Gly residues" evidence="5">
    <location>
        <begin position="605"/>
        <end position="618"/>
    </location>
</feature>
<dbReference type="SUPFAM" id="SSF117281">
    <property type="entry name" value="Kelch motif"/>
    <property type="match status" value="1"/>
</dbReference>
<feature type="region of interest" description="Disordered" evidence="5">
    <location>
        <begin position="428"/>
        <end position="453"/>
    </location>
</feature>
<feature type="region of interest" description="Disordered" evidence="5">
    <location>
        <begin position="1000"/>
        <end position="1033"/>
    </location>
</feature>
<protein>
    <recommendedName>
        <fullName evidence="9">Galactose oxidase</fullName>
    </recommendedName>
</protein>
<feature type="compositionally biased region" description="Low complexity" evidence="5">
    <location>
        <begin position="190"/>
        <end position="201"/>
    </location>
</feature>
<dbReference type="Gene3D" id="2.120.10.80">
    <property type="entry name" value="Kelch-type beta propeller"/>
    <property type="match status" value="1"/>
</dbReference>
<keyword evidence="8" id="KW-1185">Reference proteome</keyword>
<feature type="region of interest" description="Disordered" evidence="5">
    <location>
        <begin position="721"/>
        <end position="755"/>
    </location>
</feature>
<organism evidence="7 8">
    <name type="scientific">Phyllachora maydis</name>
    <dbReference type="NCBI Taxonomy" id="1825666"/>
    <lineage>
        <taxon>Eukaryota</taxon>
        <taxon>Fungi</taxon>
        <taxon>Dikarya</taxon>
        <taxon>Ascomycota</taxon>
        <taxon>Pezizomycotina</taxon>
        <taxon>Sordariomycetes</taxon>
        <taxon>Sordariomycetidae</taxon>
        <taxon>Phyllachorales</taxon>
        <taxon>Phyllachoraceae</taxon>
        <taxon>Phyllachora</taxon>
    </lineage>
</organism>
<feature type="region of interest" description="Disordered" evidence="5">
    <location>
        <begin position="190"/>
        <end position="217"/>
    </location>
</feature>
<feature type="compositionally biased region" description="Acidic residues" evidence="5">
    <location>
        <begin position="634"/>
        <end position="643"/>
    </location>
</feature>
<dbReference type="EMBL" id="JAQQPM010000006">
    <property type="protein sequence ID" value="KAK2072437.1"/>
    <property type="molecule type" value="Genomic_DNA"/>
</dbReference>
<feature type="compositionally biased region" description="Acidic residues" evidence="5">
    <location>
        <begin position="1019"/>
        <end position="1031"/>
    </location>
</feature>
<feature type="signal peptide" evidence="6">
    <location>
        <begin position="1"/>
        <end position="18"/>
    </location>
</feature>
<feature type="region of interest" description="Disordered" evidence="5">
    <location>
        <begin position="562"/>
        <end position="671"/>
    </location>
</feature>
<dbReference type="InterPro" id="IPR051694">
    <property type="entry name" value="Immunoregulatory_rcpt-like"/>
</dbReference>
<feature type="compositionally biased region" description="Basic and acidic residues" evidence="5">
    <location>
        <begin position="562"/>
        <end position="571"/>
    </location>
</feature>
<evidence type="ECO:0008006" key="9">
    <source>
        <dbReference type="Google" id="ProtNLM"/>
    </source>
</evidence>
<reference evidence="7" key="1">
    <citation type="journal article" date="2023" name="Mol. Plant Microbe Interact.">
        <title>Elucidating the Obligate Nature and Biological Capacity of an Invasive Fungal Corn Pathogen.</title>
        <authorList>
            <person name="MacCready J.S."/>
            <person name="Roggenkamp E.M."/>
            <person name="Gdanetz K."/>
            <person name="Chilvers M.I."/>
        </authorList>
    </citation>
    <scope>NUCLEOTIDE SEQUENCE</scope>
    <source>
        <strain evidence="7">PM02</strain>
    </source>
</reference>
<accession>A0AAD9MDK4</accession>
<evidence type="ECO:0000256" key="3">
    <source>
        <dbReference type="ARBA" id="ARBA00022989"/>
    </source>
</evidence>
<feature type="compositionally biased region" description="Gly residues" evidence="5">
    <location>
        <begin position="845"/>
        <end position="857"/>
    </location>
</feature>
<proteinExistence type="predicted"/>
<dbReference type="InterPro" id="IPR015915">
    <property type="entry name" value="Kelch-typ_b-propeller"/>
</dbReference>
<feature type="compositionally biased region" description="Acidic residues" evidence="5">
    <location>
        <begin position="913"/>
        <end position="924"/>
    </location>
</feature>
<feature type="region of interest" description="Disordered" evidence="5">
    <location>
        <begin position="841"/>
        <end position="964"/>
    </location>
</feature>
<keyword evidence="4" id="KW-0472">Membrane</keyword>
<evidence type="ECO:0000313" key="7">
    <source>
        <dbReference type="EMBL" id="KAK2072437.1"/>
    </source>
</evidence>
<comment type="caution">
    <text evidence="7">The sequence shown here is derived from an EMBL/GenBank/DDBJ whole genome shotgun (WGS) entry which is preliminary data.</text>
</comment>
<evidence type="ECO:0000256" key="5">
    <source>
        <dbReference type="SAM" id="MobiDB-lite"/>
    </source>
</evidence>
<sequence length="1092" mass="114176">MLAFTWSLLAAHVFPVRATTLTLPYTPTTILLLPDTAVWSSPSSRVAYIFAPSETSVDFLAVNISSTLSLGTLSSQARTSGLPFLSGASSPSTTAFTPSIAADGTIAVLAGDCSAANTASLWTYDGSRTGGPSSSSGWTQHATTYSSAWDDSTGEPGFLGGSLAFHAQLAPSVSAAAVYAYGGMCPLASNSSSSSSSSSSSTRAQGSARYSNRMVKVTPTGPGATSSAYTISDVVATAQSPPVAEAGFTFTALAPAAVAGRSGALTQERGYLLLGGHTQAAFVNMSQAALWSLPEETWSFVSIRSPTPSLDSRSGHTAVLTEDGRSLVVLGGWVGDMTQAADPQLLVLHMGEGQSDWRWTVPAGAAQPNGSGIYGHGAAMLPGNVMMVYGGYGIALADGSTSKRPSGSSTGVPLFFNLTSLTWTDEYTDPTSSTTTPTPASSSALSSASPGPSSDARQLGLSLSLGLGLPLLLACVVMAVCLYRRYRHGAGRDHALRTFAQDGSRLVHPADDGDDGDDEMLERDAAHMGLFDAGQFAWNGAAAKGWYTGGLDPYAQGSRSLGHDRLRRGSDGHGGPCAITPLSPLGGFGRSRGLGRGLYQPTGSRGPGYGPGDSGMEGGLPDARTPGGFHPIYEDDEDDDEEGYSSVGPLSRTGDHEHGSDPFVTPSASPNWTAAMTSPELPVAAVVAGRAQPYQHRAQHREVQDWVSDADAADAMLSARLTGSSGPTTMSTPTRPTASWPAAASRRGSNRAGRKMATSPVAAEELVGVAGKAAGGEDGGRTASMLSESGRSAFSFALAERSGSVRSHIRAAFGRGQEGSSESSANTFSTAKSNFASLQAEGPGLLLGGGGKSGGDGPVPSEDDHEYHYHDGRQDDDEDFFRRPGSPSKSKPRRSWFGSLRRVFSGSPGGGGGDDDDDDDDDSRDDSPTRGSLLLEATTGGGMLLRKRQHGREAWAGDDTTDADGEWDIERAVEQRLVQVMFTVPRQRLRVVNAEVEDEEETAVLVSPGGEADARRGEGEDEDEDEDEDEEVKVLSPEPLRLLKGKGKEDEGVEEVADAVKLERPRTRVLDMVESIESRTKVLWRKAIRPFR</sequence>
<evidence type="ECO:0000256" key="2">
    <source>
        <dbReference type="ARBA" id="ARBA00022692"/>
    </source>
</evidence>
<feature type="compositionally biased region" description="Low complexity" evidence="5">
    <location>
        <begin position="722"/>
        <end position="747"/>
    </location>
</feature>
<comment type="subcellular location">
    <subcellularLocation>
        <location evidence="1">Membrane</location>
        <topology evidence="1">Single-pass membrane protein</topology>
    </subcellularLocation>
</comment>
<dbReference type="GO" id="GO:0016020">
    <property type="term" value="C:membrane"/>
    <property type="evidence" value="ECO:0007669"/>
    <property type="project" value="UniProtKB-SubCell"/>
</dbReference>
<dbReference type="Proteomes" id="UP001217918">
    <property type="component" value="Unassembled WGS sequence"/>
</dbReference>
<keyword evidence="3" id="KW-1133">Transmembrane helix</keyword>
<keyword evidence="6" id="KW-0732">Signal</keyword>
<gene>
    <name evidence="7" type="ORF">P8C59_006793</name>
</gene>
<evidence type="ECO:0000313" key="8">
    <source>
        <dbReference type="Proteomes" id="UP001217918"/>
    </source>
</evidence>
<dbReference type="PANTHER" id="PTHR15549:SF27">
    <property type="entry name" value="CHITIN-BINDING TYPE-1 DOMAIN-CONTAINING PROTEIN"/>
    <property type="match status" value="1"/>
</dbReference>